<dbReference type="eggNOG" id="ENOG502ST7M">
    <property type="taxonomic scope" value="Eukaryota"/>
</dbReference>
<proteinExistence type="predicted"/>
<evidence type="ECO:0000313" key="2">
    <source>
        <dbReference type="EMBL" id="EJK69862.1"/>
    </source>
</evidence>
<sequence length="418" mass="45740">SRCNTGGSDTISALHETDNVSLLFGQEEIISGKSNPSSKSSSKSTINKDKSVSTSQSEHEDIRAHAEKLLYWANKAEERSVKSFPGKTSMSPADKIPARFQQQLNCQTPSRTLSSSSIPRTIGLPPRSQSKVRKAGSDLPPRPPYASTSLSCQEEAHLVIDKENANTWNSSVGAFPTLKRSNTTKKNVSLSANDTVVNNLNMSQESTVGTIDTFEVGLPHHGQCCCNDFAISPFSGEDANAEFYLPKLGLACDCGNSSVVRDRQAFSKNPTALSNILREWQCIFLSSLGIVTAKDLLGAHKQDARGMARRMKTWRSSQNMEAFRSRECYVALKIWSQTCKVTLRSIRRQLEDAASIHEIEGGEGEFKQEDVVIEKPGFLEVKDISFADTHTIASISTLGQLSSAGGARTMTSFEMMEI</sequence>
<gene>
    <name evidence="2" type="ORF">THAOC_08842</name>
</gene>
<feature type="region of interest" description="Disordered" evidence="1">
    <location>
        <begin position="107"/>
        <end position="148"/>
    </location>
</feature>
<feature type="region of interest" description="Disordered" evidence="1">
    <location>
        <begin position="29"/>
        <end position="61"/>
    </location>
</feature>
<dbReference type="Proteomes" id="UP000266841">
    <property type="component" value="Unassembled WGS sequence"/>
</dbReference>
<protein>
    <submittedName>
        <fullName evidence="2">Uncharacterized protein</fullName>
    </submittedName>
</protein>
<name>K0THC3_THAOC</name>
<keyword evidence="3" id="KW-1185">Reference proteome</keyword>
<reference evidence="2 3" key="1">
    <citation type="journal article" date="2012" name="Genome Biol.">
        <title>Genome and low-iron response of an oceanic diatom adapted to chronic iron limitation.</title>
        <authorList>
            <person name="Lommer M."/>
            <person name="Specht M."/>
            <person name="Roy A.S."/>
            <person name="Kraemer L."/>
            <person name="Andreson R."/>
            <person name="Gutowska M.A."/>
            <person name="Wolf J."/>
            <person name="Bergner S.V."/>
            <person name="Schilhabel M.B."/>
            <person name="Klostermeier U.C."/>
            <person name="Beiko R.G."/>
            <person name="Rosenstiel P."/>
            <person name="Hippler M."/>
            <person name="Laroche J."/>
        </authorList>
    </citation>
    <scope>NUCLEOTIDE SEQUENCE [LARGE SCALE GENOMIC DNA]</scope>
    <source>
        <strain evidence="2 3">CCMP1005</strain>
    </source>
</reference>
<feature type="non-terminal residue" evidence="2">
    <location>
        <position position="1"/>
    </location>
</feature>
<dbReference type="AlphaFoldDB" id="K0THC3"/>
<feature type="compositionally biased region" description="Polar residues" evidence="1">
    <location>
        <begin position="107"/>
        <end position="119"/>
    </location>
</feature>
<feature type="compositionally biased region" description="Basic and acidic residues" evidence="1">
    <location>
        <begin position="46"/>
        <end position="61"/>
    </location>
</feature>
<dbReference type="EMBL" id="AGNL01009451">
    <property type="protein sequence ID" value="EJK69862.1"/>
    <property type="molecule type" value="Genomic_DNA"/>
</dbReference>
<feature type="compositionally biased region" description="Low complexity" evidence="1">
    <location>
        <begin position="31"/>
        <end position="45"/>
    </location>
</feature>
<dbReference type="OrthoDB" id="49398at2759"/>
<comment type="caution">
    <text evidence="2">The sequence shown here is derived from an EMBL/GenBank/DDBJ whole genome shotgun (WGS) entry which is preliminary data.</text>
</comment>
<accession>K0THC3</accession>
<organism evidence="2 3">
    <name type="scientific">Thalassiosira oceanica</name>
    <name type="common">Marine diatom</name>
    <dbReference type="NCBI Taxonomy" id="159749"/>
    <lineage>
        <taxon>Eukaryota</taxon>
        <taxon>Sar</taxon>
        <taxon>Stramenopiles</taxon>
        <taxon>Ochrophyta</taxon>
        <taxon>Bacillariophyta</taxon>
        <taxon>Coscinodiscophyceae</taxon>
        <taxon>Thalassiosirophycidae</taxon>
        <taxon>Thalassiosirales</taxon>
        <taxon>Thalassiosiraceae</taxon>
        <taxon>Thalassiosira</taxon>
    </lineage>
</organism>
<evidence type="ECO:0000256" key="1">
    <source>
        <dbReference type="SAM" id="MobiDB-lite"/>
    </source>
</evidence>
<evidence type="ECO:0000313" key="3">
    <source>
        <dbReference type="Proteomes" id="UP000266841"/>
    </source>
</evidence>